<evidence type="ECO:0000313" key="3">
    <source>
        <dbReference type="Proteomes" id="UP001329430"/>
    </source>
</evidence>
<dbReference type="AlphaFoldDB" id="A0AAN7ZP12"/>
<feature type="region of interest" description="Disordered" evidence="1">
    <location>
        <begin position="157"/>
        <end position="186"/>
    </location>
</feature>
<protein>
    <submittedName>
        <fullName evidence="2">Uncharacterized protein</fullName>
    </submittedName>
</protein>
<evidence type="ECO:0000313" key="2">
    <source>
        <dbReference type="EMBL" id="KAK5645338.1"/>
    </source>
</evidence>
<dbReference type="Proteomes" id="UP001329430">
    <property type="component" value="Chromosome 4"/>
</dbReference>
<reference evidence="2 3" key="1">
    <citation type="journal article" date="2024" name="Insects">
        <title>An Improved Chromosome-Level Genome Assembly of the Firefly Pyrocoelia pectoralis.</title>
        <authorList>
            <person name="Fu X."/>
            <person name="Meyer-Rochow V.B."/>
            <person name="Ballantyne L."/>
            <person name="Zhu X."/>
        </authorList>
    </citation>
    <scope>NUCLEOTIDE SEQUENCE [LARGE SCALE GENOMIC DNA]</scope>
    <source>
        <strain evidence="2">XCY_ONT2</strain>
    </source>
</reference>
<comment type="caution">
    <text evidence="2">The sequence shown here is derived from an EMBL/GenBank/DDBJ whole genome shotgun (WGS) entry which is preliminary data.</text>
</comment>
<name>A0AAN7ZP12_9COLE</name>
<proteinExistence type="predicted"/>
<organism evidence="2 3">
    <name type="scientific">Pyrocoelia pectoralis</name>
    <dbReference type="NCBI Taxonomy" id="417401"/>
    <lineage>
        <taxon>Eukaryota</taxon>
        <taxon>Metazoa</taxon>
        <taxon>Ecdysozoa</taxon>
        <taxon>Arthropoda</taxon>
        <taxon>Hexapoda</taxon>
        <taxon>Insecta</taxon>
        <taxon>Pterygota</taxon>
        <taxon>Neoptera</taxon>
        <taxon>Endopterygota</taxon>
        <taxon>Coleoptera</taxon>
        <taxon>Polyphaga</taxon>
        <taxon>Elateriformia</taxon>
        <taxon>Elateroidea</taxon>
        <taxon>Lampyridae</taxon>
        <taxon>Lampyrinae</taxon>
        <taxon>Pyrocoelia</taxon>
    </lineage>
</organism>
<sequence>MHIKMQRSMDATFNLKRDNLELKKELAAVRNENHLLTVKARKLVSEINKKDKQIEILVDPCKSTLIKKVLSEKGASMIITLRNRIQKLEKILTEKDCTIRRLQSDLQTKKLYTIKSGERKRCGSTSSKYTSIPFTDSCFINEPPVVDFFEPLQNDTDKQFTKKSGRSLSASRLESKKNDTRQNDQYEDLSRSDLLSIIDNLKLNQRATLERNSAESPHSDLDGYELQCDTPHPEIQQLQNYFMDILGEVEHLKVTIANLRNDQEKTVTTLKEKDSNIEDLANEILHRPSVENSAVKRSTKVCTSNNLVEKSDDFSYKRSVENLFL</sequence>
<keyword evidence="3" id="KW-1185">Reference proteome</keyword>
<accession>A0AAN7ZP12</accession>
<feature type="compositionally biased region" description="Basic and acidic residues" evidence="1">
    <location>
        <begin position="173"/>
        <end position="186"/>
    </location>
</feature>
<evidence type="ECO:0000256" key="1">
    <source>
        <dbReference type="SAM" id="MobiDB-lite"/>
    </source>
</evidence>
<gene>
    <name evidence="2" type="ORF">RI129_006638</name>
</gene>
<dbReference type="EMBL" id="JAVRBK010000004">
    <property type="protein sequence ID" value="KAK5645338.1"/>
    <property type="molecule type" value="Genomic_DNA"/>
</dbReference>